<reference evidence="1 2" key="1">
    <citation type="submission" date="2024-04" db="EMBL/GenBank/DDBJ databases">
        <title>Tritrichomonas musculus Genome.</title>
        <authorList>
            <person name="Alves-Ferreira E."/>
            <person name="Grigg M."/>
            <person name="Lorenzi H."/>
            <person name="Galac M."/>
        </authorList>
    </citation>
    <scope>NUCLEOTIDE SEQUENCE [LARGE SCALE GENOMIC DNA]</scope>
    <source>
        <strain evidence="1 2">EAF2021</strain>
    </source>
</reference>
<keyword evidence="2" id="KW-1185">Reference proteome</keyword>
<evidence type="ECO:0000313" key="1">
    <source>
        <dbReference type="EMBL" id="KAK8895034.1"/>
    </source>
</evidence>
<dbReference type="Proteomes" id="UP001470230">
    <property type="component" value="Unassembled WGS sequence"/>
</dbReference>
<accession>A0ABR2KVA4</accession>
<dbReference type="EMBL" id="JAPFFF010000003">
    <property type="protein sequence ID" value="KAK8895034.1"/>
    <property type="molecule type" value="Genomic_DNA"/>
</dbReference>
<name>A0ABR2KVA4_9EUKA</name>
<evidence type="ECO:0000313" key="2">
    <source>
        <dbReference type="Proteomes" id="UP001470230"/>
    </source>
</evidence>
<gene>
    <name evidence="1" type="ORF">M9Y10_023476</name>
</gene>
<sequence length="227" mass="24682">MSSFYKNQLQTYIGATLADMATGVFMNGLSGQGTQINWGNALLNGLQTGTNFVAYPIAVDILERSSKSYKELKSDFDDPKKSTFSVKTKVYLTNALVTSALITTVNFPLSKVQEAFQGKKEKTNIPNELVNFYANGILGNIGYPLVANTLSAKIPESKNSLKSYLRATYINLAGSFGGTVFNLPLSVLRDHIPASKSILGFRDAIVPIVCTQDFLSHFSGVLKCISE</sequence>
<protein>
    <submittedName>
        <fullName evidence="1">Uncharacterized protein</fullName>
    </submittedName>
</protein>
<comment type="caution">
    <text evidence="1">The sequence shown here is derived from an EMBL/GenBank/DDBJ whole genome shotgun (WGS) entry which is preliminary data.</text>
</comment>
<organism evidence="1 2">
    <name type="scientific">Tritrichomonas musculus</name>
    <dbReference type="NCBI Taxonomy" id="1915356"/>
    <lineage>
        <taxon>Eukaryota</taxon>
        <taxon>Metamonada</taxon>
        <taxon>Parabasalia</taxon>
        <taxon>Tritrichomonadida</taxon>
        <taxon>Tritrichomonadidae</taxon>
        <taxon>Tritrichomonas</taxon>
    </lineage>
</organism>
<proteinExistence type="predicted"/>